<keyword evidence="2" id="KW-1185">Reference proteome</keyword>
<evidence type="ECO:0000313" key="2">
    <source>
        <dbReference type="Proteomes" id="UP001219518"/>
    </source>
</evidence>
<reference evidence="1" key="2">
    <citation type="journal article" date="2023" name="BMC Genomics">
        <title>Pest status, molecular evolution, and epigenetic factors derived from the genome assembly of Frankliniella fusca, a thysanopteran phytovirus vector.</title>
        <authorList>
            <person name="Catto M.A."/>
            <person name="Labadie P.E."/>
            <person name="Jacobson A.L."/>
            <person name="Kennedy G.G."/>
            <person name="Srinivasan R."/>
            <person name="Hunt B.G."/>
        </authorList>
    </citation>
    <scope>NUCLEOTIDE SEQUENCE</scope>
    <source>
        <strain evidence="1">PL_HMW_Pooled</strain>
    </source>
</reference>
<dbReference type="EMBL" id="JAHWGI010000279">
    <property type="protein sequence ID" value="KAK3911567.1"/>
    <property type="molecule type" value="Genomic_DNA"/>
</dbReference>
<keyword evidence="1" id="KW-0413">Isomerase</keyword>
<accession>A0AAE1GYT3</accession>
<dbReference type="AlphaFoldDB" id="A0AAE1GYT3"/>
<reference evidence="1" key="1">
    <citation type="submission" date="2021-07" db="EMBL/GenBank/DDBJ databases">
        <authorList>
            <person name="Catto M.A."/>
            <person name="Jacobson A."/>
            <person name="Kennedy G."/>
            <person name="Labadie P."/>
            <person name="Hunt B.G."/>
            <person name="Srinivasan R."/>
        </authorList>
    </citation>
    <scope>NUCLEOTIDE SEQUENCE</scope>
    <source>
        <strain evidence="1">PL_HMW_Pooled</strain>
        <tissue evidence="1">Head</tissue>
    </source>
</reference>
<comment type="caution">
    <text evidence="1">The sequence shown here is derived from an EMBL/GenBank/DDBJ whole genome shotgun (WGS) entry which is preliminary data.</text>
</comment>
<protein>
    <submittedName>
        <fullName evidence="1">Bifunctional phosphatase/peptidyl-prolyl cis-trans isomerase</fullName>
    </submittedName>
</protein>
<evidence type="ECO:0000313" key="1">
    <source>
        <dbReference type="EMBL" id="KAK3911567.1"/>
    </source>
</evidence>
<gene>
    <name evidence="1" type="ORF">KUF71_004475</name>
</gene>
<sequence length="142" mass="16357">MSPSCLLEDSFSRLFRDINETSSISQRWLHNDSGASHRLPISKASYFVTLSIRKQLEYLLSIKEVANHLNYREERRKVSGDVLEDILERKAYQSIEVDGQKLLGSNNFTYSFSIDGCKPTKGSNTNIYPLFLRINELPPQLR</sequence>
<proteinExistence type="predicted"/>
<name>A0AAE1GYT3_9NEOP</name>
<dbReference type="Proteomes" id="UP001219518">
    <property type="component" value="Unassembled WGS sequence"/>
</dbReference>
<dbReference type="GO" id="GO:0016853">
    <property type="term" value="F:isomerase activity"/>
    <property type="evidence" value="ECO:0007669"/>
    <property type="project" value="UniProtKB-KW"/>
</dbReference>
<organism evidence="1 2">
    <name type="scientific">Frankliniella fusca</name>
    <dbReference type="NCBI Taxonomy" id="407009"/>
    <lineage>
        <taxon>Eukaryota</taxon>
        <taxon>Metazoa</taxon>
        <taxon>Ecdysozoa</taxon>
        <taxon>Arthropoda</taxon>
        <taxon>Hexapoda</taxon>
        <taxon>Insecta</taxon>
        <taxon>Pterygota</taxon>
        <taxon>Neoptera</taxon>
        <taxon>Paraneoptera</taxon>
        <taxon>Thysanoptera</taxon>
        <taxon>Terebrantia</taxon>
        <taxon>Thripoidea</taxon>
        <taxon>Thripidae</taxon>
        <taxon>Frankliniella</taxon>
    </lineage>
</organism>